<name>A0ABT4VVZ6_9HYPH</name>
<dbReference type="RefSeq" id="WP_271092231.1">
    <property type="nucleotide sequence ID" value="NZ_JAPJZH010000022.1"/>
</dbReference>
<evidence type="ECO:0000313" key="3">
    <source>
        <dbReference type="EMBL" id="MDA4848370.1"/>
    </source>
</evidence>
<evidence type="ECO:0000256" key="2">
    <source>
        <dbReference type="ARBA" id="ARBA00023239"/>
    </source>
</evidence>
<keyword evidence="4" id="KW-1185">Reference proteome</keyword>
<dbReference type="SUPFAM" id="SSF52096">
    <property type="entry name" value="ClpP/crotonase"/>
    <property type="match status" value="1"/>
</dbReference>
<dbReference type="Pfam" id="PF00378">
    <property type="entry name" value="ECH_1"/>
    <property type="match status" value="1"/>
</dbReference>
<keyword evidence="2" id="KW-0456">Lyase</keyword>
<protein>
    <submittedName>
        <fullName evidence="3">Enoyl-CoA hydratase-related protein</fullName>
    </submittedName>
</protein>
<evidence type="ECO:0000313" key="4">
    <source>
        <dbReference type="Proteomes" id="UP001148313"/>
    </source>
</evidence>
<accession>A0ABT4VVZ6</accession>
<reference evidence="3" key="1">
    <citation type="submission" date="2022-11" db="EMBL/GenBank/DDBJ databases">
        <title>Hoeflea poritis sp. nov., isolated from scleractinian coral Porites lutea.</title>
        <authorList>
            <person name="Zhang G."/>
            <person name="Wei Q."/>
            <person name="Cai L."/>
        </authorList>
    </citation>
    <scope>NUCLEOTIDE SEQUENCE</scope>
    <source>
        <strain evidence="3">E7-10</strain>
    </source>
</reference>
<dbReference type="PANTHER" id="PTHR11941:SF54">
    <property type="entry name" value="ENOYL-COA HYDRATASE, MITOCHONDRIAL"/>
    <property type="match status" value="1"/>
</dbReference>
<sequence length="264" mass="28241">MSEERLHPNLVLERKGAVEILRVDREEALGALNFEIQAALGDYVNGLHGRKDDVRVVILTGTGRGFVAGADIAGYHGADQVAFDGFQRRSRQTFDAVANLPQATICAVNGYALGGGFELAMCCDFILVNEKTKLGLPEIKLGLLPGGGGTQRLPRLVGPMRAKQLLMTGRMITAQEAVEYGVALEACAPDALMPRAIEFAEELAGMAPVALREAKRVVDDGLDAALSAGLTMEQRVLGALFATQDGKEGIAAFMEKREPEFKGK</sequence>
<gene>
    <name evidence="3" type="ORF">OOZ53_23635</name>
</gene>
<dbReference type="EMBL" id="JAPJZH010000022">
    <property type="protein sequence ID" value="MDA4848370.1"/>
    <property type="molecule type" value="Genomic_DNA"/>
</dbReference>
<dbReference type="Proteomes" id="UP001148313">
    <property type="component" value="Unassembled WGS sequence"/>
</dbReference>
<comment type="similarity">
    <text evidence="1">Belongs to the enoyl-CoA hydratase/isomerase family.</text>
</comment>
<evidence type="ECO:0000256" key="1">
    <source>
        <dbReference type="ARBA" id="ARBA00005254"/>
    </source>
</evidence>
<dbReference type="InterPro" id="IPR014748">
    <property type="entry name" value="Enoyl-CoA_hydra_C"/>
</dbReference>
<dbReference type="PANTHER" id="PTHR11941">
    <property type="entry name" value="ENOYL-COA HYDRATASE-RELATED"/>
    <property type="match status" value="1"/>
</dbReference>
<dbReference type="CDD" id="cd06558">
    <property type="entry name" value="crotonase-like"/>
    <property type="match status" value="1"/>
</dbReference>
<dbReference type="Gene3D" id="3.90.226.10">
    <property type="entry name" value="2-enoyl-CoA Hydratase, Chain A, domain 1"/>
    <property type="match status" value="1"/>
</dbReference>
<dbReference type="Gene3D" id="1.10.12.10">
    <property type="entry name" value="Lyase 2-enoyl-coa Hydratase, Chain A, domain 2"/>
    <property type="match status" value="1"/>
</dbReference>
<dbReference type="InterPro" id="IPR001753">
    <property type="entry name" value="Enoyl-CoA_hydra/iso"/>
</dbReference>
<proteinExistence type="inferred from homology"/>
<organism evidence="3 4">
    <name type="scientific">Hoeflea poritis</name>
    <dbReference type="NCBI Taxonomy" id="2993659"/>
    <lineage>
        <taxon>Bacteria</taxon>
        <taxon>Pseudomonadati</taxon>
        <taxon>Pseudomonadota</taxon>
        <taxon>Alphaproteobacteria</taxon>
        <taxon>Hyphomicrobiales</taxon>
        <taxon>Rhizobiaceae</taxon>
        <taxon>Hoeflea</taxon>
    </lineage>
</organism>
<dbReference type="InterPro" id="IPR029045">
    <property type="entry name" value="ClpP/crotonase-like_dom_sf"/>
</dbReference>
<comment type="caution">
    <text evidence="3">The sequence shown here is derived from an EMBL/GenBank/DDBJ whole genome shotgun (WGS) entry which is preliminary data.</text>
</comment>